<dbReference type="Gene3D" id="1.10.357.10">
    <property type="entry name" value="Tetracycline Repressor, domain 2"/>
    <property type="match status" value="1"/>
</dbReference>
<dbReference type="PROSITE" id="PS50977">
    <property type="entry name" value="HTH_TETR_2"/>
    <property type="match status" value="1"/>
</dbReference>
<dbReference type="OrthoDB" id="2356263at2"/>
<sequence length="226" mass="24404">MARTPHATQSRSEVTRAALIQAATEAFARAGFDAVSTRDIAAAAEVHPALIGYHFGGKEGLYLAVFEHIAATVEQRIGPALDQIEQMLASRGGKNDAAVRAMASLGKLCDAMVAMLADPGSGPWAALIMREQQAPTAAFDLVYERFMRRVLATMTQLVRTADPTRDALEARLTVVALLGQMVVFRVARAGVMRHLEWRSVGPEEQAQMQAMIRRHLAAILGQPSTA</sequence>
<evidence type="ECO:0000256" key="3">
    <source>
        <dbReference type="ARBA" id="ARBA00023163"/>
    </source>
</evidence>
<dbReference type="GO" id="GO:0003700">
    <property type="term" value="F:DNA-binding transcription factor activity"/>
    <property type="evidence" value="ECO:0007669"/>
    <property type="project" value="TreeGrafter"/>
</dbReference>
<dbReference type="Pfam" id="PF00440">
    <property type="entry name" value="TetR_N"/>
    <property type="match status" value="1"/>
</dbReference>
<name>A0A2N8L128_9BURK</name>
<keyword evidence="1" id="KW-0805">Transcription regulation</keyword>
<dbReference type="Proteomes" id="UP000235916">
    <property type="component" value="Unassembled WGS sequence"/>
</dbReference>
<keyword evidence="3" id="KW-0804">Transcription</keyword>
<dbReference type="InterPro" id="IPR015292">
    <property type="entry name" value="Tscrpt_reg_YbiH_C"/>
</dbReference>
<dbReference type="GO" id="GO:0000976">
    <property type="term" value="F:transcription cis-regulatory region binding"/>
    <property type="evidence" value="ECO:0007669"/>
    <property type="project" value="TreeGrafter"/>
</dbReference>
<feature type="domain" description="HTH tetR-type" evidence="5">
    <location>
        <begin position="13"/>
        <end position="73"/>
    </location>
</feature>
<reference evidence="6 7" key="1">
    <citation type="submission" date="2018-01" db="EMBL/GenBank/DDBJ databases">
        <title>Draft genome sequence of Paucibacter aquatile CR182 isolated from freshwater of the Nakdong River.</title>
        <authorList>
            <person name="Choi A."/>
            <person name="Chung E.J."/>
        </authorList>
    </citation>
    <scope>NUCLEOTIDE SEQUENCE [LARGE SCALE GENOMIC DNA]</scope>
    <source>
        <strain evidence="6 7">CR182</strain>
    </source>
</reference>
<dbReference type="SUPFAM" id="SSF46689">
    <property type="entry name" value="Homeodomain-like"/>
    <property type="match status" value="1"/>
</dbReference>
<gene>
    <name evidence="6" type="ORF">C1O66_19000</name>
</gene>
<dbReference type="InterPro" id="IPR036271">
    <property type="entry name" value="Tet_transcr_reg_TetR-rel_C_sf"/>
</dbReference>
<dbReference type="Gene3D" id="1.10.10.60">
    <property type="entry name" value="Homeodomain-like"/>
    <property type="match status" value="1"/>
</dbReference>
<dbReference type="PRINTS" id="PR00455">
    <property type="entry name" value="HTHTETR"/>
</dbReference>
<dbReference type="AlphaFoldDB" id="A0A2N8L128"/>
<comment type="caution">
    <text evidence="6">The sequence shown here is derived from an EMBL/GenBank/DDBJ whole genome shotgun (WGS) entry which is preliminary data.</text>
</comment>
<dbReference type="PANTHER" id="PTHR30055:SF234">
    <property type="entry name" value="HTH-TYPE TRANSCRIPTIONAL REGULATOR BETI"/>
    <property type="match status" value="1"/>
</dbReference>
<dbReference type="EMBL" id="POSP01000003">
    <property type="protein sequence ID" value="PND39413.1"/>
    <property type="molecule type" value="Genomic_DNA"/>
</dbReference>
<organism evidence="6 7">
    <name type="scientific">Kinneretia aquatilis</name>
    <dbReference type="NCBI Taxonomy" id="2070761"/>
    <lineage>
        <taxon>Bacteria</taxon>
        <taxon>Pseudomonadati</taxon>
        <taxon>Pseudomonadota</taxon>
        <taxon>Betaproteobacteria</taxon>
        <taxon>Burkholderiales</taxon>
        <taxon>Sphaerotilaceae</taxon>
        <taxon>Roseateles</taxon>
    </lineage>
</organism>
<dbReference type="SUPFAM" id="SSF48498">
    <property type="entry name" value="Tetracyclin repressor-like, C-terminal domain"/>
    <property type="match status" value="1"/>
</dbReference>
<evidence type="ECO:0000256" key="2">
    <source>
        <dbReference type="ARBA" id="ARBA00023125"/>
    </source>
</evidence>
<evidence type="ECO:0000313" key="6">
    <source>
        <dbReference type="EMBL" id="PND39413.1"/>
    </source>
</evidence>
<evidence type="ECO:0000256" key="1">
    <source>
        <dbReference type="ARBA" id="ARBA00023015"/>
    </source>
</evidence>
<dbReference type="InterPro" id="IPR009057">
    <property type="entry name" value="Homeodomain-like_sf"/>
</dbReference>
<accession>A0A2N8L128</accession>
<evidence type="ECO:0000256" key="4">
    <source>
        <dbReference type="PROSITE-ProRule" id="PRU00335"/>
    </source>
</evidence>
<dbReference type="PANTHER" id="PTHR30055">
    <property type="entry name" value="HTH-TYPE TRANSCRIPTIONAL REGULATOR RUTR"/>
    <property type="match status" value="1"/>
</dbReference>
<protein>
    <submittedName>
        <fullName evidence="6">DUF1956 domain-containing protein</fullName>
    </submittedName>
</protein>
<dbReference type="Pfam" id="PF09209">
    <property type="entry name" value="CecR_C"/>
    <property type="match status" value="1"/>
</dbReference>
<dbReference type="InterPro" id="IPR050109">
    <property type="entry name" value="HTH-type_TetR-like_transc_reg"/>
</dbReference>
<evidence type="ECO:0000313" key="7">
    <source>
        <dbReference type="Proteomes" id="UP000235916"/>
    </source>
</evidence>
<proteinExistence type="predicted"/>
<feature type="DNA-binding region" description="H-T-H motif" evidence="4">
    <location>
        <begin position="36"/>
        <end position="55"/>
    </location>
</feature>
<keyword evidence="2 4" id="KW-0238">DNA-binding</keyword>
<dbReference type="InterPro" id="IPR001647">
    <property type="entry name" value="HTH_TetR"/>
</dbReference>
<dbReference type="RefSeq" id="WP_102769330.1">
    <property type="nucleotide sequence ID" value="NZ_CP124551.1"/>
</dbReference>
<keyword evidence="7" id="KW-1185">Reference proteome</keyword>
<evidence type="ECO:0000259" key="5">
    <source>
        <dbReference type="PROSITE" id="PS50977"/>
    </source>
</evidence>